<dbReference type="CDD" id="cd14870">
    <property type="entry name" value="uS7_Mitochondria_Mammalian"/>
    <property type="match status" value="1"/>
</dbReference>
<sequence length="228" mass="26822">MAGKAALTNCCRIFHVNTRNISPIVTQVRWSQYNPHYLEPTIDKTELKKPLEEQDPRRFQPIKAIRSEQTVALGYDFQREKFINIMMKQGNKRLSREIFEKCLENIKRIQLQKYHKSEENERSSIELNPMNIFHQAIENCRPLLKLTRINKGGVAYQVPVPMTEKNSTFRAMKWMIESAKAKDANTRMYDQLAHELINAANNTGKSIKKKQELHKQCESNKAYAHFRW</sequence>
<dbReference type="EMBL" id="CAIIXF020000009">
    <property type="protein sequence ID" value="CAH1794535.1"/>
    <property type="molecule type" value="Genomic_DNA"/>
</dbReference>
<proteinExistence type="inferred from homology"/>
<keyword evidence="6" id="KW-1185">Reference proteome</keyword>
<feature type="domain" description="Small ribosomal subunit protein uS7" evidence="4">
    <location>
        <begin position="79"/>
        <end position="221"/>
    </location>
</feature>
<dbReference type="GO" id="GO:0006412">
    <property type="term" value="P:translation"/>
    <property type="evidence" value="ECO:0007669"/>
    <property type="project" value="InterPro"/>
</dbReference>
<dbReference type="GO" id="GO:0005840">
    <property type="term" value="C:ribosome"/>
    <property type="evidence" value="ECO:0007669"/>
    <property type="project" value="UniProtKB-KW"/>
</dbReference>
<accession>A0A8J1XZL2</accession>
<dbReference type="Gene3D" id="1.10.455.10">
    <property type="entry name" value="Ribosomal protein S7 domain"/>
    <property type="match status" value="1"/>
</dbReference>
<organism evidence="5 6">
    <name type="scientific">Owenia fusiformis</name>
    <name type="common">Polychaete worm</name>
    <dbReference type="NCBI Taxonomy" id="6347"/>
    <lineage>
        <taxon>Eukaryota</taxon>
        <taxon>Metazoa</taxon>
        <taxon>Spiralia</taxon>
        <taxon>Lophotrochozoa</taxon>
        <taxon>Annelida</taxon>
        <taxon>Polychaeta</taxon>
        <taxon>Sedentaria</taxon>
        <taxon>Canalipalpata</taxon>
        <taxon>Sabellida</taxon>
        <taxon>Oweniida</taxon>
        <taxon>Oweniidae</taxon>
        <taxon>Owenia</taxon>
    </lineage>
</organism>
<keyword evidence="3" id="KW-0687">Ribonucleoprotein</keyword>
<dbReference type="Pfam" id="PF00177">
    <property type="entry name" value="Ribosomal_S7"/>
    <property type="match status" value="1"/>
</dbReference>
<dbReference type="GO" id="GO:1990904">
    <property type="term" value="C:ribonucleoprotein complex"/>
    <property type="evidence" value="ECO:0007669"/>
    <property type="project" value="UniProtKB-KW"/>
</dbReference>
<dbReference type="PANTHER" id="PTHR11205">
    <property type="entry name" value="RIBOSOMAL PROTEIN S7"/>
    <property type="match status" value="1"/>
</dbReference>
<dbReference type="OrthoDB" id="9972728at2759"/>
<dbReference type="Proteomes" id="UP000749559">
    <property type="component" value="Unassembled WGS sequence"/>
</dbReference>
<dbReference type="AlphaFoldDB" id="A0A8J1XZL2"/>
<dbReference type="InterPro" id="IPR023798">
    <property type="entry name" value="Ribosomal_uS7_dom"/>
</dbReference>
<reference evidence="5" key="1">
    <citation type="submission" date="2022-03" db="EMBL/GenBank/DDBJ databases">
        <authorList>
            <person name="Martin C."/>
        </authorList>
    </citation>
    <scope>NUCLEOTIDE SEQUENCE</scope>
</reference>
<evidence type="ECO:0000256" key="1">
    <source>
        <dbReference type="ARBA" id="ARBA00007151"/>
    </source>
</evidence>
<comment type="similarity">
    <text evidence="1">Belongs to the universal ribosomal protein uS7 family.</text>
</comment>
<dbReference type="InterPro" id="IPR000235">
    <property type="entry name" value="Ribosomal_uS7"/>
</dbReference>
<dbReference type="InterPro" id="IPR036823">
    <property type="entry name" value="Ribosomal_uS7_dom_sf"/>
</dbReference>
<dbReference type="PIRSF" id="PIRSF002122">
    <property type="entry name" value="RPS7p_RPS7a_RPS5e_RPS7o"/>
    <property type="match status" value="1"/>
</dbReference>
<gene>
    <name evidence="5" type="ORF">OFUS_LOCUS19213</name>
</gene>
<evidence type="ECO:0000256" key="2">
    <source>
        <dbReference type="ARBA" id="ARBA00022980"/>
    </source>
</evidence>
<dbReference type="SUPFAM" id="SSF47973">
    <property type="entry name" value="Ribosomal protein S7"/>
    <property type="match status" value="1"/>
</dbReference>
<evidence type="ECO:0000256" key="3">
    <source>
        <dbReference type="ARBA" id="ARBA00023274"/>
    </source>
</evidence>
<name>A0A8J1XZL2_OWEFU</name>
<keyword evidence="2" id="KW-0689">Ribosomal protein</keyword>
<protein>
    <recommendedName>
        <fullName evidence="4">Small ribosomal subunit protein uS7 domain-containing protein</fullName>
    </recommendedName>
</protein>
<comment type="caution">
    <text evidence="5">The sequence shown here is derived from an EMBL/GenBank/DDBJ whole genome shotgun (WGS) entry which is preliminary data.</text>
</comment>
<evidence type="ECO:0000313" key="5">
    <source>
        <dbReference type="EMBL" id="CAH1794535.1"/>
    </source>
</evidence>
<evidence type="ECO:0000259" key="4">
    <source>
        <dbReference type="Pfam" id="PF00177"/>
    </source>
</evidence>
<evidence type="ECO:0000313" key="6">
    <source>
        <dbReference type="Proteomes" id="UP000749559"/>
    </source>
</evidence>